<organism evidence="11 12">
    <name type="scientific">Steroidobacter denitrificans</name>
    <dbReference type="NCBI Taxonomy" id="465721"/>
    <lineage>
        <taxon>Bacteria</taxon>
        <taxon>Pseudomonadati</taxon>
        <taxon>Pseudomonadota</taxon>
        <taxon>Gammaproteobacteria</taxon>
        <taxon>Steroidobacterales</taxon>
        <taxon>Steroidobacteraceae</taxon>
        <taxon>Steroidobacter</taxon>
    </lineage>
</organism>
<dbReference type="GO" id="GO:0009372">
    <property type="term" value="P:quorum sensing"/>
    <property type="evidence" value="ECO:0007669"/>
    <property type="project" value="UniProtKB-UniRule"/>
</dbReference>
<sequence>MIFIVNAENRRFLDSALMQMYRHRKAVFVDELGWNIPHAGGLEMDRYDREDTIYLVARHRGERRIQASARLLPTLGPHLMSDVFPHTLHGGIPRGERIWEASRFCPAPDLGGRRRRLALLWEVFCGLMETSLLFGIERIVFQAGTALLPLALRCGWDAAVLGPTLPCGNDRVTAVGVDITLQGLRSMRERFGIPSPVTRFVTPADVAVCLGWLRQHEADIPVQLPTSAGQDDGRRAQEDFVPPRST</sequence>
<evidence type="ECO:0000313" key="11">
    <source>
        <dbReference type="EMBL" id="AMN47862.1"/>
    </source>
</evidence>
<dbReference type="OrthoDB" id="6023281at2"/>
<evidence type="ECO:0000256" key="6">
    <source>
        <dbReference type="ARBA" id="ARBA00022929"/>
    </source>
</evidence>
<evidence type="ECO:0000256" key="1">
    <source>
        <dbReference type="ARBA" id="ARBA00012340"/>
    </source>
</evidence>
<dbReference type="EMBL" id="CP011971">
    <property type="protein sequence ID" value="AMN47862.1"/>
    <property type="molecule type" value="Genomic_DNA"/>
</dbReference>
<evidence type="ECO:0000256" key="10">
    <source>
        <dbReference type="SAM" id="MobiDB-lite"/>
    </source>
</evidence>
<dbReference type="AlphaFoldDB" id="A0A127FBR9"/>
<evidence type="ECO:0000313" key="12">
    <source>
        <dbReference type="Proteomes" id="UP000070250"/>
    </source>
</evidence>
<evidence type="ECO:0000256" key="3">
    <source>
        <dbReference type="ARBA" id="ARBA00022654"/>
    </source>
</evidence>
<evidence type="ECO:0000256" key="5">
    <source>
        <dbReference type="ARBA" id="ARBA00022691"/>
    </source>
</evidence>
<keyword evidence="4 9" id="KW-0808">Transferase</keyword>
<dbReference type="InterPro" id="IPR016181">
    <property type="entry name" value="Acyl_CoA_acyltransferase"/>
</dbReference>
<keyword evidence="6 8" id="KW-0071">Autoinducer synthesis</keyword>
<keyword evidence="5 9" id="KW-0949">S-adenosyl-L-methionine</keyword>
<evidence type="ECO:0000256" key="8">
    <source>
        <dbReference type="PROSITE-ProRule" id="PRU00533"/>
    </source>
</evidence>
<protein>
    <recommendedName>
        <fullName evidence="2 9">Acyl-homoserine-lactone synthase</fullName>
        <ecNumber evidence="1 9">2.3.1.184</ecNumber>
    </recommendedName>
    <alternativeName>
        <fullName evidence="9">Autoinducer synthesis protein</fullName>
    </alternativeName>
</protein>
<dbReference type="GO" id="GO:0007165">
    <property type="term" value="P:signal transduction"/>
    <property type="evidence" value="ECO:0007669"/>
    <property type="project" value="TreeGrafter"/>
</dbReference>
<evidence type="ECO:0000256" key="2">
    <source>
        <dbReference type="ARBA" id="ARBA00018768"/>
    </source>
</evidence>
<dbReference type="EC" id="2.3.1.184" evidence="1 9"/>
<gene>
    <name evidence="11" type="ORF">ACG33_12280</name>
</gene>
<dbReference type="SUPFAM" id="SSF55729">
    <property type="entry name" value="Acyl-CoA N-acyltransferases (Nat)"/>
    <property type="match status" value="1"/>
</dbReference>
<dbReference type="Gene3D" id="3.40.630.30">
    <property type="match status" value="1"/>
</dbReference>
<accession>A0A127FBR9</accession>
<dbReference type="Proteomes" id="UP000070250">
    <property type="component" value="Chromosome"/>
</dbReference>
<dbReference type="KEGG" id="sdf:ACG33_12280"/>
<reference evidence="11 12" key="1">
    <citation type="submission" date="2015-06" db="EMBL/GenBank/DDBJ databases">
        <title>A Comprehensive Approach to Explore the Metabolic and Phylogenetic Diversity of Bacterial Steroid Degradation in the Environment: Testosterone as an Example.</title>
        <authorList>
            <person name="Yang F.-C."/>
            <person name="Chen Y.-L."/>
            <person name="Yu C.-P."/>
            <person name="Tang S.-L."/>
            <person name="Wang P.-H."/>
            <person name="Ismail W."/>
            <person name="Wang C.-H."/>
            <person name="Yang C.-Y."/>
            <person name="Chiang Y.-R."/>
        </authorList>
    </citation>
    <scope>NUCLEOTIDE SEQUENCE [LARGE SCALE GENOMIC DNA]</scope>
    <source>
        <strain evidence="11 12">DSM 18526</strain>
    </source>
</reference>
<evidence type="ECO:0000256" key="7">
    <source>
        <dbReference type="ARBA" id="ARBA00048576"/>
    </source>
</evidence>
<dbReference type="PANTHER" id="PTHR39322:SF1">
    <property type="entry name" value="ISOVALERYL-HOMOSERINE LACTONE SYNTHASE"/>
    <property type="match status" value="1"/>
</dbReference>
<evidence type="ECO:0000256" key="9">
    <source>
        <dbReference type="RuleBase" id="RU361135"/>
    </source>
</evidence>
<dbReference type="Pfam" id="PF00765">
    <property type="entry name" value="Autoind_synth"/>
    <property type="match status" value="1"/>
</dbReference>
<dbReference type="PRINTS" id="PR01549">
    <property type="entry name" value="AUTOINDCRSYN"/>
</dbReference>
<evidence type="ECO:0000256" key="4">
    <source>
        <dbReference type="ARBA" id="ARBA00022679"/>
    </source>
</evidence>
<keyword evidence="3 8" id="KW-0673">Quorum sensing</keyword>
<dbReference type="PANTHER" id="PTHR39322">
    <property type="entry name" value="ACYL-HOMOSERINE-LACTONE SYNTHASE"/>
    <property type="match status" value="1"/>
</dbReference>
<dbReference type="InterPro" id="IPR001690">
    <property type="entry name" value="Autoind_synthase"/>
</dbReference>
<feature type="region of interest" description="Disordered" evidence="10">
    <location>
        <begin position="223"/>
        <end position="246"/>
    </location>
</feature>
<name>A0A127FBR9_STEDE</name>
<comment type="similarity">
    <text evidence="8 9">Belongs to the autoinducer synthase family.</text>
</comment>
<dbReference type="STRING" id="465721.ACG33_12280"/>
<proteinExistence type="inferred from homology"/>
<dbReference type="PROSITE" id="PS51187">
    <property type="entry name" value="AUTOINDUCER_SYNTH_2"/>
    <property type="match status" value="1"/>
</dbReference>
<keyword evidence="12" id="KW-1185">Reference proteome</keyword>
<comment type="catalytic activity">
    <reaction evidence="7 9">
        <text>a fatty acyl-[ACP] + S-adenosyl-L-methionine = an N-acyl-L-homoserine lactone + S-methyl-5'-thioadenosine + holo-[ACP] + H(+)</text>
        <dbReference type="Rhea" id="RHEA:10096"/>
        <dbReference type="Rhea" id="RHEA-COMP:9685"/>
        <dbReference type="Rhea" id="RHEA-COMP:14125"/>
        <dbReference type="ChEBI" id="CHEBI:15378"/>
        <dbReference type="ChEBI" id="CHEBI:17509"/>
        <dbReference type="ChEBI" id="CHEBI:55474"/>
        <dbReference type="ChEBI" id="CHEBI:59789"/>
        <dbReference type="ChEBI" id="CHEBI:64479"/>
        <dbReference type="ChEBI" id="CHEBI:138651"/>
        <dbReference type="EC" id="2.3.1.184"/>
    </reaction>
</comment>
<dbReference type="RefSeq" id="WP_066921583.1">
    <property type="nucleotide sequence ID" value="NZ_CP011971.1"/>
</dbReference>
<dbReference type="GO" id="GO:0061579">
    <property type="term" value="F:N-acyl homoserine lactone synthase activity"/>
    <property type="evidence" value="ECO:0007669"/>
    <property type="project" value="UniProtKB-UniRule"/>
</dbReference>